<evidence type="ECO:0000256" key="2">
    <source>
        <dbReference type="SAM" id="Phobius"/>
    </source>
</evidence>
<dbReference type="Proteomes" id="UP000077266">
    <property type="component" value="Unassembled WGS sequence"/>
</dbReference>
<keyword evidence="5" id="KW-1185">Reference proteome</keyword>
<sequence>MPAPYTGHDLDMLHLTVAPWMVGCFLDLFTQGILACQFVNYFTWYKDDKPLMRYAVIGLIILTCLKLLDSCAAVWIAHVEYFGDLPGAVNLSYTAWWQSGVPLMGATMDFYIQSYFLYRLVVLSKRHWTVIPVALLLMFAFISCIVLTVYIKLVDVNNLQHWFAAHLGSAFAADLLMTVSTAWFLIQSRRNSLKQTQTLIDMLVRLTWQSAAPSALCALANLALSQWKGDYLVSTIPNMLLPKLYSISMMWTINSRRTIRIVSASGKTGSSDGITTNQRSGRTGRTNDLELGRLGTAIQIQKETTTVQKVDWADGRTSVEDVLDGKDGLYGRDPSTTIRDEDGNRAS</sequence>
<accession>A0A165MFZ5</accession>
<feature type="region of interest" description="Disordered" evidence="1">
    <location>
        <begin position="267"/>
        <end position="288"/>
    </location>
</feature>
<dbReference type="InterPro" id="IPR045339">
    <property type="entry name" value="DUF6534"/>
</dbReference>
<dbReference type="Pfam" id="PF20152">
    <property type="entry name" value="DUF6534"/>
    <property type="match status" value="1"/>
</dbReference>
<feature type="transmembrane region" description="Helical" evidence="2">
    <location>
        <begin position="163"/>
        <end position="186"/>
    </location>
</feature>
<gene>
    <name evidence="4" type="ORF">EXIGLDRAFT_762747</name>
</gene>
<name>A0A165MFZ5_EXIGL</name>
<keyword evidence="2" id="KW-1133">Transmembrane helix</keyword>
<dbReference type="InParanoid" id="A0A165MFZ5"/>
<evidence type="ECO:0000256" key="1">
    <source>
        <dbReference type="SAM" id="MobiDB-lite"/>
    </source>
</evidence>
<feature type="transmembrane region" description="Helical" evidence="2">
    <location>
        <begin position="96"/>
        <end position="118"/>
    </location>
</feature>
<feature type="domain" description="DUF6534" evidence="3">
    <location>
        <begin position="170"/>
        <end position="257"/>
    </location>
</feature>
<keyword evidence="2" id="KW-0812">Transmembrane</keyword>
<dbReference type="STRING" id="1314781.A0A165MFZ5"/>
<feature type="compositionally biased region" description="Polar residues" evidence="1">
    <location>
        <begin position="267"/>
        <end position="284"/>
    </location>
</feature>
<feature type="transmembrane region" description="Helical" evidence="2">
    <location>
        <begin position="54"/>
        <end position="76"/>
    </location>
</feature>
<keyword evidence="2" id="KW-0472">Membrane</keyword>
<organism evidence="4 5">
    <name type="scientific">Exidia glandulosa HHB12029</name>
    <dbReference type="NCBI Taxonomy" id="1314781"/>
    <lineage>
        <taxon>Eukaryota</taxon>
        <taxon>Fungi</taxon>
        <taxon>Dikarya</taxon>
        <taxon>Basidiomycota</taxon>
        <taxon>Agaricomycotina</taxon>
        <taxon>Agaricomycetes</taxon>
        <taxon>Auriculariales</taxon>
        <taxon>Exidiaceae</taxon>
        <taxon>Exidia</taxon>
    </lineage>
</organism>
<feature type="region of interest" description="Disordered" evidence="1">
    <location>
        <begin position="323"/>
        <end position="347"/>
    </location>
</feature>
<dbReference type="PANTHER" id="PTHR40465:SF1">
    <property type="entry name" value="DUF6534 DOMAIN-CONTAINING PROTEIN"/>
    <property type="match status" value="1"/>
</dbReference>
<evidence type="ECO:0000259" key="3">
    <source>
        <dbReference type="Pfam" id="PF20152"/>
    </source>
</evidence>
<feature type="compositionally biased region" description="Basic and acidic residues" evidence="1">
    <location>
        <begin position="338"/>
        <end position="347"/>
    </location>
</feature>
<reference evidence="4 5" key="1">
    <citation type="journal article" date="2016" name="Mol. Biol. Evol.">
        <title>Comparative Genomics of Early-Diverging Mushroom-Forming Fungi Provides Insights into the Origins of Lignocellulose Decay Capabilities.</title>
        <authorList>
            <person name="Nagy L.G."/>
            <person name="Riley R."/>
            <person name="Tritt A."/>
            <person name="Adam C."/>
            <person name="Daum C."/>
            <person name="Floudas D."/>
            <person name="Sun H."/>
            <person name="Yadav J.S."/>
            <person name="Pangilinan J."/>
            <person name="Larsson K.H."/>
            <person name="Matsuura K."/>
            <person name="Barry K."/>
            <person name="Labutti K."/>
            <person name="Kuo R."/>
            <person name="Ohm R.A."/>
            <person name="Bhattacharya S.S."/>
            <person name="Shirouzu T."/>
            <person name="Yoshinaga Y."/>
            <person name="Martin F.M."/>
            <person name="Grigoriev I.V."/>
            <person name="Hibbett D.S."/>
        </authorList>
    </citation>
    <scope>NUCLEOTIDE SEQUENCE [LARGE SCALE GENOMIC DNA]</scope>
    <source>
        <strain evidence="4 5">HHB12029</strain>
    </source>
</reference>
<dbReference type="EMBL" id="KV425911">
    <property type="protein sequence ID" value="KZV99210.1"/>
    <property type="molecule type" value="Genomic_DNA"/>
</dbReference>
<evidence type="ECO:0000313" key="5">
    <source>
        <dbReference type="Proteomes" id="UP000077266"/>
    </source>
</evidence>
<dbReference type="OrthoDB" id="3268841at2759"/>
<feature type="transmembrane region" description="Helical" evidence="2">
    <location>
        <begin position="20"/>
        <end position="42"/>
    </location>
</feature>
<feature type="transmembrane region" description="Helical" evidence="2">
    <location>
        <begin position="130"/>
        <end position="151"/>
    </location>
</feature>
<evidence type="ECO:0000313" key="4">
    <source>
        <dbReference type="EMBL" id="KZV99210.1"/>
    </source>
</evidence>
<dbReference type="AlphaFoldDB" id="A0A165MFZ5"/>
<protein>
    <recommendedName>
        <fullName evidence="3">DUF6534 domain-containing protein</fullName>
    </recommendedName>
</protein>
<dbReference type="PANTHER" id="PTHR40465">
    <property type="entry name" value="CHROMOSOME 1, WHOLE GENOME SHOTGUN SEQUENCE"/>
    <property type="match status" value="1"/>
</dbReference>
<proteinExistence type="predicted"/>